<keyword evidence="1" id="KW-0812">Transmembrane</keyword>
<dbReference type="GO" id="GO:0080120">
    <property type="term" value="P:CAAX-box protein maturation"/>
    <property type="evidence" value="ECO:0007669"/>
    <property type="project" value="UniProtKB-ARBA"/>
</dbReference>
<dbReference type="PANTHER" id="PTHR36435">
    <property type="entry name" value="SLR1288 PROTEIN"/>
    <property type="match status" value="1"/>
</dbReference>
<dbReference type="InterPro" id="IPR003675">
    <property type="entry name" value="Rce1/LyrA-like_dom"/>
</dbReference>
<dbReference type="EMBL" id="BARS01019024">
    <property type="protein sequence ID" value="GAF86829.1"/>
    <property type="molecule type" value="Genomic_DNA"/>
</dbReference>
<accession>X0T0P5</accession>
<keyword evidence="1" id="KW-1133">Transmembrane helix</keyword>
<comment type="caution">
    <text evidence="3">The sequence shown here is derived from an EMBL/GenBank/DDBJ whole genome shotgun (WGS) entry which is preliminary data.</text>
</comment>
<name>X0T0P5_9ZZZZ</name>
<gene>
    <name evidence="3" type="ORF">S01H1_30873</name>
</gene>
<feature type="domain" description="CAAX prenyl protease 2/Lysostaphin resistance protein A-like" evidence="2">
    <location>
        <begin position="31"/>
        <end position="119"/>
    </location>
</feature>
<dbReference type="InterPro" id="IPR052710">
    <property type="entry name" value="CAAX_protease"/>
</dbReference>
<dbReference type="AlphaFoldDB" id="X0T0P5"/>
<organism evidence="3">
    <name type="scientific">marine sediment metagenome</name>
    <dbReference type="NCBI Taxonomy" id="412755"/>
    <lineage>
        <taxon>unclassified sequences</taxon>
        <taxon>metagenomes</taxon>
        <taxon>ecological metagenomes</taxon>
    </lineage>
</organism>
<dbReference type="Pfam" id="PF02517">
    <property type="entry name" value="Rce1-like"/>
    <property type="match status" value="1"/>
</dbReference>
<keyword evidence="1" id="KW-0472">Membrane</keyword>
<feature type="non-terminal residue" evidence="3">
    <location>
        <position position="1"/>
    </location>
</feature>
<evidence type="ECO:0000313" key="3">
    <source>
        <dbReference type="EMBL" id="GAF86829.1"/>
    </source>
</evidence>
<feature type="transmembrane region" description="Helical" evidence="1">
    <location>
        <begin position="61"/>
        <end position="79"/>
    </location>
</feature>
<reference evidence="3" key="1">
    <citation type="journal article" date="2014" name="Front. Microbiol.">
        <title>High frequency of phylogenetically diverse reductive dehalogenase-homologous genes in deep subseafloor sedimentary metagenomes.</title>
        <authorList>
            <person name="Kawai M."/>
            <person name="Futagami T."/>
            <person name="Toyoda A."/>
            <person name="Takaki Y."/>
            <person name="Nishi S."/>
            <person name="Hori S."/>
            <person name="Arai W."/>
            <person name="Tsubouchi T."/>
            <person name="Morono Y."/>
            <person name="Uchiyama I."/>
            <person name="Ito T."/>
            <person name="Fujiyama A."/>
            <person name="Inagaki F."/>
            <person name="Takami H."/>
        </authorList>
    </citation>
    <scope>NUCLEOTIDE SEQUENCE</scope>
    <source>
        <strain evidence="3">Expedition CK06-06</strain>
    </source>
</reference>
<sequence length="132" mass="14691">LVFVFEVILILLGVRSEELGNIQDIETYFSPVSILIILAVQPMAEEIFFRGFLFDKIKSFGGDYIAIVLTAVLFGLAHMSYSKPYLVVSIIMMGVVLGCIVVKTKNLYSAIIAHTTFNVTSFILYILAKSLM</sequence>
<evidence type="ECO:0000256" key="1">
    <source>
        <dbReference type="SAM" id="Phobius"/>
    </source>
</evidence>
<dbReference type="GO" id="GO:0004175">
    <property type="term" value="F:endopeptidase activity"/>
    <property type="evidence" value="ECO:0007669"/>
    <property type="project" value="UniProtKB-ARBA"/>
</dbReference>
<protein>
    <recommendedName>
        <fullName evidence="2">CAAX prenyl protease 2/Lysostaphin resistance protein A-like domain-containing protein</fullName>
    </recommendedName>
</protein>
<feature type="transmembrane region" description="Helical" evidence="1">
    <location>
        <begin position="85"/>
        <end position="102"/>
    </location>
</feature>
<feature type="transmembrane region" description="Helical" evidence="1">
    <location>
        <begin position="107"/>
        <end position="128"/>
    </location>
</feature>
<evidence type="ECO:0000259" key="2">
    <source>
        <dbReference type="Pfam" id="PF02517"/>
    </source>
</evidence>
<proteinExistence type="predicted"/>
<dbReference type="PANTHER" id="PTHR36435:SF1">
    <property type="entry name" value="CAAX AMINO TERMINAL PROTEASE FAMILY PROTEIN"/>
    <property type="match status" value="1"/>
</dbReference>